<organism evidence="6 7">
    <name type="scientific">Maritimibacter dapengensis</name>
    <dbReference type="NCBI Taxonomy" id="2836868"/>
    <lineage>
        <taxon>Bacteria</taxon>
        <taxon>Pseudomonadati</taxon>
        <taxon>Pseudomonadota</taxon>
        <taxon>Alphaproteobacteria</taxon>
        <taxon>Rhodobacterales</taxon>
        <taxon>Roseobacteraceae</taxon>
        <taxon>Maritimibacter</taxon>
    </lineage>
</organism>
<reference evidence="6 7" key="1">
    <citation type="submission" date="2021-05" db="EMBL/GenBank/DDBJ databases">
        <title>Culturable bacteria isolated from Daya Bay.</title>
        <authorList>
            <person name="Zheng W."/>
            <person name="Yu S."/>
            <person name="Huang Y."/>
        </authorList>
    </citation>
    <scope>NUCLEOTIDE SEQUENCE [LARGE SCALE GENOMIC DNA]</scope>
    <source>
        <strain evidence="6 7">DP4N28-5</strain>
    </source>
</reference>
<sequence length="294" mass="32041">MRLPPPNALRAFEAAARHEGFIGAADELHVTRGAISRHVKLLEDHLGTPLFSRHAKGVTLTEAGRRLQSVLTDAFGRIAAETSRIATDAADLRIICPPAMSIRWLLPRLDDFRSRNPDLRVRLTTDFHGRDGFDAIEYDVGFSVENWSRTAPTAMMPLFDIPLVPACTPSIAARLSAPSDMAGETLLHESESHRDWTDWQTAFAVPGLDPTAGDAFPNLDMATRAAVMGTGVVMADLTLCRDEIESGALVLPFPDMVTASPMGRGCLIGGADTWDTPKVRRFREWLGEVVAAEA</sequence>
<evidence type="ECO:0000256" key="3">
    <source>
        <dbReference type="ARBA" id="ARBA00023125"/>
    </source>
</evidence>
<dbReference type="Pfam" id="PF03466">
    <property type="entry name" value="LysR_substrate"/>
    <property type="match status" value="1"/>
</dbReference>
<keyword evidence="4" id="KW-0804">Transcription</keyword>
<dbReference type="InterPro" id="IPR058163">
    <property type="entry name" value="LysR-type_TF_proteobact-type"/>
</dbReference>
<dbReference type="PANTHER" id="PTHR30537:SF74">
    <property type="entry name" value="HTH-TYPE TRANSCRIPTIONAL REGULATOR TRPI"/>
    <property type="match status" value="1"/>
</dbReference>
<evidence type="ECO:0000256" key="2">
    <source>
        <dbReference type="ARBA" id="ARBA00023015"/>
    </source>
</evidence>
<dbReference type="CDD" id="cd08432">
    <property type="entry name" value="PBP2_GcdR_TrpI_HvrB_AmpR_like"/>
    <property type="match status" value="1"/>
</dbReference>
<dbReference type="PANTHER" id="PTHR30537">
    <property type="entry name" value="HTH-TYPE TRANSCRIPTIONAL REGULATOR"/>
    <property type="match status" value="1"/>
</dbReference>
<proteinExistence type="inferred from homology"/>
<evidence type="ECO:0000256" key="1">
    <source>
        <dbReference type="ARBA" id="ARBA00009437"/>
    </source>
</evidence>
<evidence type="ECO:0000313" key="6">
    <source>
        <dbReference type="EMBL" id="MBV7377424.1"/>
    </source>
</evidence>
<evidence type="ECO:0000256" key="4">
    <source>
        <dbReference type="ARBA" id="ARBA00023163"/>
    </source>
</evidence>
<protein>
    <submittedName>
        <fullName evidence="6">LysR family transcriptional regulator</fullName>
    </submittedName>
</protein>
<evidence type="ECO:0000313" key="7">
    <source>
        <dbReference type="Proteomes" id="UP000756530"/>
    </source>
</evidence>
<comment type="similarity">
    <text evidence="1">Belongs to the LysR transcriptional regulatory family.</text>
</comment>
<accession>A0ABS6SWU3</accession>
<feature type="domain" description="HTH lysR-type" evidence="5">
    <location>
        <begin position="4"/>
        <end position="61"/>
    </location>
</feature>
<dbReference type="Proteomes" id="UP000756530">
    <property type="component" value="Unassembled WGS sequence"/>
</dbReference>
<name>A0ABS6SWU3_9RHOB</name>
<dbReference type="InterPro" id="IPR000847">
    <property type="entry name" value="LysR_HTH_N"/>
</dbReference>
<keyword evidence="7" id="KW-1185">Reference proteome</keyword>
<dbReference type="RefSeq" id="WP_218390312.1">
    <property type="nucleotide sequence ID" value="NZ_JAHUZE010000001.1"/>
</dbReference>
<dbReference type="EMBL" id="JAHUZE010000001">
    <property type="protein sequence ID" value="MBV7377424.1"/>
    <property type="molecule type" value="Genomic_DNA"/>
</dbReference>
<evidence type="ECO:0000259" key="5">
    <source>
        <dbReference type="PROSITE" id="PS50931"/>
    </source>
</evidence>
<gene>
    <name evidence="6" type="ORF">KJP28_00695</name>
</gene>
<keyword evidence="2" id="KW-0805">Transcription regulation</keyword>
<dbReference type="InterPro" id="IPR005119">
    <property type="entry name" value="LysR_subst-bd"/>
</dbReference>
<dbReference type="PROSITE" id="PS50931">
    <property type="entry name" value="HTH_LYSR"/>
    <property type="match status" value="1"/>
</dbReference>
<comment type="caution">
    <text evidence="6">The sequence shown here is derived from an EMBL/GenBank/DDBJ whole genome shotgun (WGS) entry which is preliminary data.</text>
</comment>
<dbReference type="Pfam" id="PF00126">
    <property type="entry name" value="HTH_1"/>
    <property type="match status" value="1"/>
</dbReference>
<keyword evidence="3" id="KW-0238">DNA-binding</keyword>